<feature type="compositionally biased region" description="Gly residues" evidence="1">
    <location>
        <begin position="14"/>
        <end position="25"/>
    </location>
</feature>
<name>A0ABQ4WFV9_9ASTR</name>
<protein>
    <submittedName>
        <fullName evidence="2">Uncharacterized protein</fullName>
    </submittedName>
</protein>
<reference evidence="2" key="2">
    <citation type="submission" date="2022-01" db="EMBL/GenBank/DDBJ databases">
        <authorList>
            <person name="Yamashiro T."/>
            <person name="Shiraishi A."/>
            <person name="Satake H."/>
            <person name="Nakayama K."/>
        </authorList>
    </citation>
    <scope>NUCLEOTIDE SEQUENCE</scope>
</reference>
<proteinExistence type="predicted"/>
<sequence length="113" mass="11690">MDVGRRREGSRVRAGGGLSVGGAGEVNGLCENLKGEIGGWNLKDGGSGERRVGGRSAVDGTESEVELGGGERELEVEGNGSEMERGAEVRKEGCDGSGGGRSWERGRRNEGRG</sequence>
<evidence type="ECO:0000256" key="1">
    <source>
        <dbReference type="SAM" id="MobiDB-lite"/>
    </source>
</evidence>
<feature type="compositionally biased region" description="Basic and acidic residues" evidence="1">
    <location>
        <begin position="102"/>
        <end position="113"/>
    </location>
</feature>
<organism evidence="2 3">
    <name type="scientific">Tanacetum coccineum</name>
    <dbReference type="NCBI Taxonomy" id="301880"/>
    <lineage>
        <taxon>Eukaryota</taxon>
        <taxon>Viridiplantae</taxon>
        <taxon>Streptophyta</taxon>
        <taxon>Embryophyta</taxon>
        <taxon>Tracheophyta</taxon>
        <taxon>Spermatophyta</taxon>
        <taxon>Magnoliopsida</taxon>
        <taxon>eudicotyledons</taxon>
        <taxon>Gunneridae</taxon>
        <taxon>Pentapetalae</taxon>
        <taxon>asterids</taxon>
        <taxon>campanulids</taxon>
        <taxon>Asterales</taxon>
        <taxon>Asteraceae</taxon>
        <taxon>Asteroideae</taxon>
        <taxon>Anthemideae</taxon>
        <taxon>Anthemidinae</taxon>
        <taxon>Tanacetum</taxon>
    </lineage>
</organism>
<evidence type="ECO:0000313" key="3">
    <source>
        <dbReference type="Proteomes" id="UP001151760"/>
    </source>
</evidence>
<evidence type="ECO:0000313" key="2">
    <source>
        <dbReference type="EMBL" id="GJS51704.1"/>
    </source>
</evidence>
<accession>A0ABQ4WFV9</accession>
<feature type="compositionally biased region" description="Basic and acidic residues" evidence="1">
    <location>
        <begin position="82"/>
        <end position="94"/>
    </location>
</feature>
<feature type="region of interest" description="Disordered" evidence="1">
    <location>
        <begin position="43"/>
        <end position="113"/>
    </location>
</feature>
<feature type="compositionally biased region" description="Basic and acidic residues" evidence="1">
    <location>
        <begin position="1"/>
        <end position="11"/>
    </location>
</feature>
<dbReference type="Proteomes" id="UP001151760">
    <property type="component" value="Unassembled WGS sequence"/>
</dbReference>
<comment type="caution">
    <text evidence="2">The sequence shown here is derived from an EMBL/GenBank/DDBJ whole genome shotgun (WGS) entry which is preliminary data.</text>
</comment>
<reference evidence="2" key="1">
    <citation type="journal article" date="2022" name="Int. J. Mol. Sci.">
        <title>Draft Genome of Tanacetum Coccineum: Genomic Comparison of Closely Related Tanacetum-Family Plants.</title>
        <authorList>
            <person name="Yamashiro T."/>
            <person name="Shiraishi A."/>
            <person name="Nakayama K."/>
            <person name="Satake H."/>
        </authorList>
    </citation>
    <scope>NUCLEOTIDE SEQUENCE</scope>
</reference>
<dbReference type="EMBL" id="BQNB010008604">
    <property type="protein sequence ID" value="GJS51704.1"/>
    <property type="molecule type" value="Genomic_DNA"/>
</dbReference>
<keyword evidence="3" id="KW-1185">Reference proteome</keyword>
<gene>
    <name evidence="2" type="ORF">Tco_0625066</name>
</gene>
<feature type="region of interest" description="Disordered" evidence="1">
    <location>
        <begin position="1"/>
        <end position="25"/>
    </location>
</feature>